<dbReference type="InterPro" id="IPR004568">
    <property type="entry name" value="Ppantetheine-prot_Trfase_dom"/>
</dbReference>
<keyword evidence="1 8" id="KW-0444">Lipid biosynthesis</keyword>
<protein>
    <recommendedName>
        <fullName evidence="8">Holo-[acyl-carrier-protein] synthase</fullName>
        <shortName evidence="8">Holo-ACP synthase</shortName>
        <ecNumber evidence="8">2.7.8.7</ecNumber>
    </recommendedName>
    <alternativeName>
        <fullName evidence="8">4'-phosphopantetheinyl transferase AcpS</fullName>
    </alternativeName>
</protein>
<accession>A0ABV9Q6Z9</accession>
<keyword evidence="3 8" id="KW-0479">Metal-binding</keyword>
<dbReference type="NCBIfam" id="TIGR00556">
    <property type="entry name" value="pantethn_trn"/>
    <property type="match status" value="1"/>
</dbReference>
<dbReference type="InterPro" id="IPR008278">
    <property type="entry name" value="4-PPantetheinyl_Trfase_dom"/>
</dbReference>
<evidence type="ECO:0000256" key="6">
    <source>
        <dbReference type="ARBA" id="ARBA00023098"/>
    </source>
</evidence>
<sequence>MLIGVDLVEIRRIENLAENPSFLDRVYTEQELQLVQEVSAERRSEILAGRFAVKEAVAKALGTGISGGITFRDIETLRGKDGEPVVHLQGKARQIADTLGVSAVRVSLSHASGLAIAYVLLECPSS</sequence>
<feature type="binding site" evidence="8">
    <location>
        <position position="55"/>
    </location>
    <ligand>
        <name>Mg(2+)</name>
        <dbReference type="ChEBI" id="CHEBI:18420"/>
    </ligand>
</feature>
<evidence type="ECO:0000259" key="9">
    <source>
        <dbReference type="Pfam" id="PF01648"/>
    </source>
</evidence>
<dbReference type="SUPFAM" id="SSF56214">
    <property type="entry name" value="4'-phosphopantetheinyl transferase"/>
    <property type="match status" value="1"/>
</dbReference>
<reference evidence="11" key="1">
    <citation type="journal article" date="2019" name="Int. J. Syst. Evol. Microbiol.">
        <title>The Global Catalogue of Microorganisms (GCM) 10K type strain sequencing project: providing services to taxonomists for standard genome sequencing and annotation.</title>
        <authorList>
            <consortium name="The Broad Institute Genomics Platform"/>
            <consortium name="The Broad Institute Genome Sequencing Center for Infectious Disease"/>
            <person name="Wu L."/>
            <person name="Ma J."/>
        </authorList>
    </citation>
    <scope>NUCLEOTIDE SEQUENCE [LARGE SCALE GENOMIC DNA]</scope>
    <source>
        <strain evidence="11">WYCCWR 12678</strain>
    </source>
</reference>
<dbReference type="InterPro" id="IPR037143">
    <property type="entry name" value="4-PPantetheinyl_Trfase_dom_sf"/>
</dbReference>
<evidence type="ECO:0000256" key="5">
    <source>
        <dbReference type="ARBA" id="ARBA00022842"/>
    </source>
</evidence>
<evidence type="ECO:0000313" key="10">
    <source>
        <dbReference type="EMBL" id="MFC4769037.1"/>
    </source>
</evidence>
<keyword evidence="11" id="KW-1185">Reference proteome</keyword>
<dbReference type="RefSeq" id="WP_380027095.1">
    <property type="nucleotide sequence ID" value="NZ_JBHSHC010000115.1"/>
</dbReference>
<comment type="subcellular location">
    <subcellularLocation>
        <location evidence="8">Cytoplasm</location>
    </subcellularLocation>
</comment>
<evidence type="ECO:0000256" key="4">
    <source>
        <dbReference type="ARBA" id="ARBA00022832"/>
    </source>
</evidence>
<keyword evidence="2 8" id="KW-0808">Transferase</keyword>
<name>A0ABV9Q6Z9_9BACL</name>
<feature type="domain" description="4'-phosphopantetheinyl transferase" evidence="9">
    <location>
        <begin position="3"/>
        <end position="112"/>
    </location>
</feature>
<dbReference type="Proteomes" id="UP001596002">
    <property type="component" value="Unassembled WGS sequence"/>
</dbReference>
<comment type="caution">
    <text evidence="10">The sequence shown here is derived from an EMBL/GenBank/DDBJ whole genome shotgun (WGS) entry which is preliminary data.</text>
</comment>
<dbReference type="HAMAP" id="MF_00101">
    <property type="entry name" value="AcpS"/>
    <property type="match status" value="1"/>
</dbReference>
<gene>
    <name evidence="8 10" type="primary">acpS</name>
    <name evidence="10" type="ORF">ACFO8Q_17005</name>
</gene>
<keyword evidence="5 8" id="KW-0460">Magnesium</keyword>
<organism evidence="10 11">
    <name type="scientific">Effusibacillus consociatus</name>
    <dbReference type="NCBI Taxonomy" id="1117041"/>
    <lineage>
        <taxon>Bacteria</taxon>
        <taxon>Bacillati</taxon>
        <taxon>Bacillota</taxon>
        <taxon>Bacilli</taxon>
        <taxon>Bacillales</taxon>
        <taxon>Alicyclobacillaceae</taxon>
        <taxon>Effusibacillus</taxon>
    </lineage>
</organism>
<evidence type="ECO:0000256" key="7">
    <source>
        <dbReference type="ARBA" id="ARBA00023160"/>
    </source>
</evidence>
<evidence type="ECO:0000256" key="8">
    <source>
        <dbReference type="HAMAP-Rule" id="MF_00101"/>
    </source>
</evidence>
<evidence type="ECO:0000313" key="11">
    <source>
        <dbReference type="Proteomes" id="UP001596002"/>
    </source>
</evidence>
<evidence type="ECO:0000256" key="3">
    <source>
        <dbReference type="ARBA" id="ARBA00022723"/>
    </source>
</evidence>
<dbReference type="Gene3D" id="3.90.470.20">
    <property type="entry name" value="4'-phosphopantetheinyl transferase domain"/>
    <property type="match status" value="1"/>
</dbReference>
<dbReference type="InterPro" id="IPR002582">
    <property type="entry name" value="ACPS"/>
</dbReference>
<dbReference type="Pfam" id="PF01648">
    <property type="entry name" value="ACPS"/>
    <property type="match status" value="1"/>
</dbReference>
<feature type="binding site" evidence="8">
    <location>
        <position position="6"/>
    </location>
    <ligand>
        <name>Mg(2+)</name>
        <dbReference type="ChEBI" id="CHEBI:18420"/>
    </ligand>
</feature>
<dbReference type="GO" id="GO:0008897">
    <property type="term" value="F:holo-[acyl-carrier-protein] synthase activity"/>
    <property type="evidence" value="ECO:0007669"/>
    <property type="project" value="UniProtKB-EC"/>
</dbReference>
<keyword evidence="4 8" id="KW-0276">Fatty acid metabolism</keyword>
<evidence type="ECO:0000256" key="1">
    <source>
        <dbReference type="ARBA" id="ARBA00022516"/>
    </source>
</evidence>
<comment type="cofactor">
    <cofactor evidence="8">
        <name>Mg(2+)</name>
        <dbReference type="ChEBI" id="CHEBI:18420"/>
    </cofactor>
</comment>
<dbReference type="EMBL" id="JBHSHC010000115">
    <property type="protein sequence ID" value="MFC4769037.1"/>
    <property type="molecule type" value="Genomic_DNA"/>
</dbReference>
<keyword evidence="8" id="KW-0963">Cytoplasm</keyword>
<comment type="function">
    <text evidence="8">Transfers the 4'-phosphopantetheine moiety from coenzyme A to a Ser of acyl-carrier-protein.</text>
</comment>
<dbReference type="EC" id="2.7.8.7" evidence="8"/>
<comment type="catalytic activity">
    <reaction evidence="8">
        <text>apo-[ACP] + CoA = holo-[ACP] + adenosine 3',5'-bisphosphate + H(+)</text>
        <dbReference type="Rhea" id="RHEA:12068"/>
        <dbReference type="Rhea" id="RHEA-COMP:9685"/>
        <dbReference type="Rhea" id="RHEA-COMP:9690"/>
        <dbReference type="ChEBI" id="CHEBI:15378"/>
        <dbReference type="ChEBI" id="CHEBI:29999"/>
        <dbReference type="ChEBI" id="CHEBI:57287"/>
        <dbReference type="ChEBI" id="CHEBI:58343"/>
        <dbReference type="ChEBI" id="CHEBI:64479"/>
        <dbReference type="EC" id="2.7.8.7"/>
    </reaction>
</comment>
<proteinExistence type="inferred from homology"/>
<dbReference type="NCBIfam" id="TIGR00516">
    <property type="entry name" value="acpS"/>
    <property type="match status" value="1"/>
</dbReference>
<comment type="similarity">
    <text evidence="8">Belongs to the P-Pant transferase superfamily. AcpS family.</text>
</comment>
<keyword evidence="7 8" id="KW-0275">Fatty acid biosynthesis</keyword>
<evidence type="ECO:0000256" key="2">
    <source>
        <dbReference type="ARBA" id="ARBA00022679"/>
    </source>
</evidence>
<keyword evidence="6 8" id="KW-0443">Lipid metabolism</keyword>